<protein>
    <submittedName>
        <fullName evidence="7">LysR family transcriptional regulator</fullName>
    </submittedName>
</protein>
<evidence type="ECO:0000256" key="2">
    <source>
        <dbReference type="ARBA" id="ARBA00023015"/>
    </source>
</evidence>
<dbReference type="PANTHER" id="PTHR30537:SF5">
    <property type="entry name" value="HTH-TYPE TRANSCRIPTIONAL ACTIVATOR TTDR-RELATED"/>
    <property type="match status" value="1"/>
</dbReference>
<organism evidence="7 8">
    <name type="scientific">Leptospira gomenensis</name>
    <dbReference type="NCBI Taxonomy" id="2484974"/>
    <lineage>
        <taxon>Bacteria</taxon>
        <taxon>Pseudomonadati</taxon>
        <taxon>Spirochaetota</taxon>
        <taxon>Spirochaetia</taxon>
        <taxon>Leptospirales</taxon>
        <taxon>Leptospiraceae</taxon>
        <taxon>Leptospira</taxon>
    </lineage>
</organism>
<keyword evidence="4" id="KW-0804">Transcription</keyword>
<evidence type="ECO:0000256" key="4">
    <source>
        <dbReference type="ARBA" id="ARBA00023163"/>
    </source>
</evidence>
<dbReference type="Proteomes" id="UP000298277">
    <property type="component" value="Unassembled WGS sequence"/>
</dbReference>
<sequence>MITRKYNFHNILNSKEILSEMERMNLESIVDLEVFEAVCTEGNFAKAARKIGISIPSISKRISRLERALKVTLFERTTRTIRLTDAGDRFRIRAERILTELKQAEKEAGEEKELKGKIRITAPAPFCDEIVSLDSRGISDTAPGNPIGDRIRKRKIQPHRK</sequence>
<dbReference type="PRINTS" id="PR00039">
    <property type="entry name" value="HTHLYSR"/>
</dbReference>
<dbReference type="InterPro" id="IPR036388">
    <property type="entry name" value="WH-like_DNA-bd_sf"/>
</dbReference>
<dbReference type="PANTHER" id="PTHR30537">
    <property type="entry name" value="HTH-TYPE TRANSCRIPTIONAL REGULATOR"/>
    <property type="match status" value="1"/>
</dbReference>
<proteinExistence type="inferred from homology"/>
<evidence type="ECO:0000256" key="3">
    <source>
        <dbReference type="ARBA" id="ARBA00023125"/>
    </source>
</evidence>
<evidence type="ECO:0000256" key="5">
    <source>
        <dbReference type="SAM" id="MobiDB-lite"/>
    </source>
</evidence>
<comment type="similarity">
    <text evidence="1">Belongs to the LysR transcriptional regulatory family.</text>
</comment>
<dbReference type="OrthoDB" id="9786526at2"/>
<dbReference type="InterPro" id="IPR000847">
    <property type="entry name" value="LysR_HTH_N"/>
</dbReference>
<dbReference type="AlphaFoldDB" id="A0A5F1YIB3"/>
<feature type="domain" description="HTH lysR-type" evidence="6">
    <location>
        <begin position="31"/>
        <end position="84"/>
    </location>
</feature>
<dbReference type="Pfam" id="PF00126">
    <property type="entry name" value="HTH_1"/>
    <property type="match status" value="1"/>
</dbReference>
<comment type="caution">
    <text evidence="7">The sequence shown here is derived from an EMBL/GenBank/DDBJ whole genome shotgun (WGS) entry which is preliminary data.</text>
</comment>
<dbReference type="InterPro" id="IPR036390">
    <property type="entry name" value="WH_DNA-bd_sf"/>
</dbReference>
<dbReference type="InterPro" id="IPR058163">
    <property type="entry name" value="LysR-type_TF_proteobact-type"/>
</dbReference>
<name>A0A5F1YIB3_9LEPT</name>
<dbReference type="EMBL" id="RQFA01000056">
    <property type="protein sequence ID" value="TGK32368.1"/>
    <property type="molecule type" value="Genomic_DNA"/>
</dbReference>
<dbReference type="GO" id="GO:0043565">
    <property type="term" value="F:sequence-specific DNA binding"/>
    <property type="evidence" value="ECO:0007669"/>
    <property type="project" value="TreeGrafter"/>
</dbReference>
<gene>
    <name evidence="7" type="ORF">EHQ17_12605</name>
</gene>
<feature type="compositionally biased region" description="Basic residues" evidence="5">
    <location>
        <begin position="151"/>
        <end position="161"/>
    </location>
</feature>
<keyword evidence="2" id="KW-0805">Transcription regulation</keyword>
<dbReference type="FunFam" id="1.10.10.10:FF:000001">
    <property type="entry name" value="LysR family transcriptional regulator"/>
    <property type="match status" value="1"/>
</dbReference>
<dbReference type="PROSITE" id="PS50931">
    <property type="entry name" value="HTH_LYSR"/>
    <property type="match status" value="1"/>
</dbReference>
<feature type="region of interest" description="Disordered" evidence="5">
    <location>
        <begin position="136"/>
        <end position="161"/>
    </location>
</feature>
<dbReference type="RefSeq" id="WP_135595696.1">
    <property type="nucleotide sequence ID" value="NZ_RQEZ01000024.1"/>
</dbReference>
<accession>A0A5F1YIB3</accession>
<dbReference type="GO" id="GO:0003700">
    <property type="term" value="F:DNA-binding transcription factor activity"/>
    <property type="evidence" value="ECO:0007669"/>
    <property type="project" value="InterPro"/>
</dbReference>
<dbReference type="GO" id="GO:0006351">
    <property type="term" value="P:DNA-templated transcription"/>
    <property type="evidence" value="ECO:0007669"/>
    <property type="project" value="TreeGrafter"/>
</dbReference>
<dbReference type="SUPFAM" id="SSF46785">
    <property type="entry name" value="Winged helix' DNA-binding domain"/>
    <property type="match status" value="1"/>
</dbReference>
<keyword evidence="3" id="KW-0238">DNA-binding</keyword>
<dbReference type="Gene3D" id="1.10.10.10">
    <property type="entry name" value="Winged helix-like DNA-binding domain superfamily/Winged helix DNA-binding domain"/>
    <property type="match status" value="1"/>
</dbReference>
<keyword evidence="8" id="KW-1185">Reference proteome</keyword>
<reference evidence="7" key="1">
    <citation type="journal article" date="2019" name="PLoS Negl. Trop. Dis.">
        <title>Revisiting the worldwide diversity of Leptospira species in the environment.</title>
        <authorList>
            <person name="Vincent A.T."/>
            <person name="Schiettekatte O."/>
            <person name="Bourhy P."/>
            <person name="Veyrier F.J."/>
            <person name="Picardeau M."/>
        </authorList>
    </citation>
    <scope>NUCLEOTIDE SEQUENCE [LARGE SCALE GENOMIC DNA]</scope>
    <source>
        <strain evidence="7">201800299</strain>
    </source>
</reference>
<evidence type="ECO:0000313" key="7">
    <source>
        <dbReference type="EMBL" id="TGK32368.1"/>
    </source>
</evidence>
<evidence type="ECO:0000259" key="6">
    <source>
        <dbReference type="PROSITE" id="PS50931"/>
    </source>
</evidence>
<evidence type="ECO:0000313" key="8">
    <source>
        <dbReference type="Proteomes" id="UP000298277"/>
    </source>
</evidence>
<evidence type="ECO:0000256" key="1">
    <source>
        <dbReference type="ARBA" id="ARBA00009437"/>
    </source>
</evidence>